<feature type="domain" description="EamA" evidence="7">
    <location>
        <begin position="153"/>
        <end position="284"/>
    </location>
</feature>
<feature type="transmembrane region" description="Helical" evidence="6">
    <location>
        <begin position="183"/>
        <end position="202"/>
    </location>
</feature>
<proteinExistence type="inferred from homology"/>
<feature type="transmembrane region" description="Helical" evidence="6">
    <location>
        <begin position="42"/>
        <end position="63"/>
    </location>
</feature>
<feature type="transmembrane region" description="Helical" evidence="6">
    <location>
        <begin position="127"/>
        <end position="146"/>
    </location>
</feature>
<accession>A0A4V2UXE8</accession>
<dbReference type="InterPro" id="IPR050638">
    <property type="entry name" value="AA-Vitamin_Transporters"/>
</dbReference>
<evidence type="ECO:0000313" key="9">
    <source>
        <dbReference type="Proteomes" id="UP000294664"/>
    </source>
</evidence>
<feature type="transmembrane region" description="Helical" evidence="6">
    <location>
        <begin position="100"/>
        <end position="120"/>
    </location>
</feature>
<dbReference type="OrthoDB" id="9815120at2"/>
<protein>
    <submittedName>
        <fullName evidence="8">Inner membrane transporter RhtA</fullName>
    </submittedName>
</protein>
<evidence type="ECO:0000256" key="3">
    <source>
        <dbReference type="ARBA" id="ARBA00022692"/>
    </source>
</evidence>
<dbReference type="PANTHER" id="PTHR32322">
    <property type="entry name" value="INNER MEMBRANE TRANSPORTER"/>
    <property type="match status" value="1"/>
</dbReference>
<dbReference type="EMBL" id="SMAI01000010">
    <property type="protein sequence ID" value="TCT03238.1"/>
    <property type="molecule type" value="Genomic_DNA"/>
</dbReference>
<dbReference type="Pfam" id="PF00892">
    <property type="entry name" value="EamA"/>
    <property type="match status" value="1"/>
</dbReference>
<feature type="transmembrane region" description="Helical" evidence="6">
    <location>
        <begin position="269"/>
        <end position="289"/>
    </location>
</feature>
<evidence type="ECO:0000313" key="8">
    <source>
        <dbReference type="EMBL" id="TCT03238.1"/>
    </source>
</evidence>
<gene>
    <name evidence="8" type="ORF">EDC64_110102</name>
</gene>
<comment type="subcellular location">
    <subcellularLocation>
        <location evidence="1">Membrane</location>
        <topology evidence="1">Multi-pass membrane protein</topology>
    </subcellularLocation>
</comment>
<comment type="similarity">
    <text evidence="2">Belongs to the EamA transporter family.</text>
</comment>
<dbReference type="SUPFAM" id="SSF103481">
    <property type="entry name" value="Multidrug resistance efflux transporter EmrE"/>
    <property type="match status" value="2"/>
</dbReference>
<dbReference type="AlphaFoldDB" id="A0A4V2UXE8"/>
<dbReference type="InterPro" id="IPR000620">
    <property type="entry name" value="EamA_dom"/>
</dbReference>
<evidence type="ECO:0000256" key="5">
    <source>
        <dbReference type="ARBA" id="ARBA00023136"/>
    </source>
</evidence>
<sequence length="299" mass="30341">MLSSHATKVPPAAGMSLALVGVVVAMASIQTGAAIGKSLFPAVGPAGATTLRLVFASLILAVVWRPWRHLPPRGAWRAILLYGAALGGMNLLFYMSLARIPLGVAVALEFTGPLAVAVAGSRRLLDWLFVAMAVVGVALLLPFHGAAEDLDLIGAGYALAAGACWAVYILFGQKSGAQVHGGAAAALGMIIASCVALPVGIAQAGADLLSWSLVPVALAVAVLSSALPYSLEMLALKRLPTQTFSILMSGEPALGALSGLIILGEHLTVSQWLAIGLVVAASAGSSLSAQRKASPEILT</sequence>
<evidence type="ECO:0000256" key="2">
    <source>
        <dbReference type="ARBA" id="ARBA00007362"/>
    </source>
</evidence>
<evidence type="ECO:0000256" key="1">
    <source>
        <dbReference type="ARBA" id="ARBA00004141"/>
    </source>
</evidence>
<reference evidence="8 9" key="1">
    <citation type="submission" date="2019-03" db="EMBL/GenBank/DDBJ databases">
        <title>Genomic Encyclopedia of Type Strains, Phase IV (KMG-IV): sequencing the most valuable type-strain genomes for metagenomic binning, comparative biology and taxonomic classification.</title>
        <authorList>
            <person name="Goeker M."/>
        </authorList>
    </citation>
    <scope>NUCLEOTIDE SEQUENCE [LARGE SCALE GENOMIC DNA]</scope>
    <source>
        <strain evidence="8 9">DSM 9035</strain>
    </source>
</reference>
<feature type="transmembrane region" description="Helical" evidence="6">
    <location>
        <begin position="75"/>
        <end position="94"/>
    </location>
</feature>
<feature type="transmembrane region" description="Helical" evidence="6">
    <location>
        <begin position="243"/>
        <end position="263"/>
    </location>
</feature>
<comment type="caution">
    <text evidence="8">The sequence shown here is derived from an EMBL/GenBank/DDBJ whole genome shotgun (WGS) entry which is preliminary data.</text>
</comment>
<feature type="transmembrane region" description="Helical" evidence="6">
    <location>
        <begin position="208"/>
        <end position="231"/>
    </location>
</feature>
<dbReference type="PANTHER" id="PTHR32322:SF2">
    <property type="entry name" value="EAMA DOMAIN-CONTAINING PROTEIN"/>
    <property type="match status" value="1"/>
</dbReference>
<feature type="transmembrane region" description="Helical" evidence="6">
    <location>
        <begin position="152"/>
        <end position="171"/>
    </location>
</feature>
<evidence type="ECO:0000256" key="6">
    <source>
        <dbReference type="SAM" id="Phobius"/>
    </source>
</evidence>
<dbReference type="Gene3D" id="1.10.3730.20">
    <property type="match status" value="1"/>
</dbReference>
<name>A0A4V2UXE8_9HYPH</name>
<keyword evidence="9" id="KW-1185">Reference proteome</keyword>
<keyword evidence="4 6" id="KW-1133">Transmembrane helix</keyword>
<keyword evidence="5 6" id="KW-0472">Membrane</keyword>
<dbReference type="GO" id="GO:0016020">
    <property type="term" value="C:membrane"/>
    <property type="evidence" value="ECO:0007669"/>
    <property type="project" value="UniProtKB-SubCell"/>
</dbReference>
<organism evidence="8 9">
    <name type="scientific">Aquabacter spiritensis</name>
    <dbReference type="NCBI Taxonomy" id="933073"/>
    <lineage>
        <taxon>Bacteria</taxon>
        <taxon>Pseudomonadati</taxon>
        <taxon>Pseudomonadota</taxon>
        <taxon>Alphaproteobacteria</taxon>
        <taxon>Hyphomicrobiales</taxon>
        <taxon>Xanthobacteraceae</taxon>
        <taxon>Aquabacter</taxon>
    </lineage>
</organism>
<evidence type="ECO:0000259" key="7">
    <source>
        <dbReference type="Pfam" id="PF00892"/>
    </source>
</evidence>
<evidence type="ECO:0000256" key="4">
    <source>
        <dbReference type="ARBA" id="ARBA00022989"/>
    </source>
</evidence>
<dbReference type="Proteomes" id="UP000294664">
    <property type="component" value="Unassembled WGS sequence"/>
</dbReference>
<keyword evidence="3 6" id="KW-0812">Transmembrane</keyword>
<dbReference type="InterPro" id="IPR037185">
    <property type="entry name" value="EmrE-like"/>
</dbReference>
<feature type="transmembrane region" description="Helical" evidence="6">
    <location>
        <begin position="12"/>
        <end position="36"/>
    </location>
</feature>